<evidence type="ECO:0000313" key="1">
    <source>
        <dbReference type="EMBL" id="EEF40453.1"/>
    </source>
</evidence>
<keyword evidence="2" id="KW-1185">Reference proteome</keyword>
<dbReference type="AlphaFoldDB" id="B9S7G0"/>
<protein>
    <submittedName>
        <fullName evidence="1">Uncharacterized protein</fullName>
    </submittedName>
</protein>
<proteinExistence type="predicted"/>
<evidence type="ECO:0000313" key="2">
    <source>
        <dbReference type="Proteomes" id="UP000008311"/>
    </source>
</evidence>
<sequence>MPCPACWHKDGGDSNCFTVYFFETPPQPPPLRLVAVIHPTPPFPPFYALTPATSTPAAVSFSLSFSTSRIDELPPVVNTVVMKHLSFPPLIPNIGASNKHYMTLDMENSKLPFVDWDE</sequence>
<organism evidence="1 2">
    <name type="scientific">Ricinus communis</name>
    <name type="common">Castor bean</name>
    <dbReference type="NCBI Taxonomy" id="3988"/>
    <lineage>
        <taxon>Eukaryota</taxon>
        <taxon>Viridiplantae</taxon>
        <taxon>Streptophyta</taxon>
        <taxon>Embryophyta</taxon>
        <taxon>Tracheophyta</taxon>
        <taxon>Spermatophyta</taxon>
        <taxon>Magnoliopsida</taxon>
        <taxon>eudicotyledons</taxon>
        <taxon>Gunneridae</taxon>
        <taxon>Pentapetalae</taxon>
        <taxon>rosids</taxon>
        <taxon>fabids</taxon>
        <taxon>Malpighiales</taxon>
        <taxon>Euphorbiaceae</taxon>
        <taxon>Acalyphoideae</taxon>
        <taxon>Acalypheae</taxon>
        <taxon>Ricinus</taxon>
    </lineage>
</organism>
<name>B9S7G0_RICCO</name>
<gene>
    <name evidence="1" type="ORF">RCOM_0641410</name>
</gene>
<reference evidence="2" key="1">
    <citation type="journal article" date="2010" name="Nat. Biotechnol.">
        <title>Draft genome sequence of the oilseed species Ricinus communis.</title>
        <authorList>
            <person name="Chan A.P."/>
            <person name="Crabtree J."/>
            <person name="Zhao Q."/>
            <person name="Lorenzi H."/>
            <person name="Orvis J."/>
            <person name="Puiu D."/>
            <person name="Melake-Berhan A."/>
            <person name="Jones K.M."/>
            <person name="Redman J."/>
            <person name="Chen G."/>
            <person name="Cahoon E.B."/>
            <person name="Gedil M."/>
            <person name="Stanke M."/>
            <person name="Haas B.J."/>
            <person name="Wortman J.R."/>
            <person name="Fraser-Liggett C.M."/>
            <person name="Ravel J."/>
            <person name="Rabinowicz P.D."/>
        </authorList>
    </citation>
    <scope>NUCLEOTIDE SEQUENCE [LARGE SCALE GENOMIC DNA]</scope>
    <source>
        <strain evidence="2">cv. Hale</strain>
    </source>
</reference>
<dbReference type="Proteomes" id="UP000008311">
    <property type="component" value="Unassembled WGS sequence"/>
</dbReference>
<dbReference type="EMBL" id="EQ973885">
    <property type="protein sequence ID" value="EEF40453.1"/>
    <property type="molecule type" value="Genomic_DNA"/>
</dbReference>
<dbReference type="InParanoid" id="B9S7G0"/>
<accession>B9S7G0</accession>